<protein>
    <recommendedName>
        <fullName evidence="3">NodB homology domain-containing protein</fullName>
    </recommendedName>
</protein>
<accession>A0AAW5DV11</accession>
<comment type="caution">
    <text evidence="1">The sequence shown here is derived from an EMBL/GenBank/DDBJ whole genome shotgun (WGS) entry which is preliminary data.</text>
</comment>
<keyword evidence="2" id="KW-1185">Reference proteome</keyword>
<name>A0AAW5DV11_9BACI</name>
<evidence type="ECO:0000313" key="2">
    <source>
        <dbReference type="Proteomes" id="UP001431131"/>
    </source>
</evidence>
<dbReference type="RefSeq" id="WP_240252933.1">
    <property type="nucleotide sequence ID" value="NZ_JAKTTI010000003.1"/>
</dbReference>
<sequence>MKIGKVGIYIDQKEVENRWSNGMNVFELYILEVFEHLRLPFQMVEDLSNLQSYDALVIGVMEENPKAMSRIVEYAEAGGTVISYGGLNRLADWLGFRKASEVQRGYAFLNDDFNQDKPLRFLQAEPWEQVTPSDNVSEKGKIYITNKVQNDSEVVALHQIKVGKGHIDRWAISIPKTIVGIQQGTQPVSKDGVPAPDGSANLDEGILKADDGFELDWNLDREQTGTGIPYFSLPYADLWREVMIEHLLNRVIEKNVTLPFLAYWPADVEHMAMISHDSDLNEDASAITTLDVLRKHGIHSTWCMIMPGYDQSIYEQVKNDGHELAFHYNALKAEEGIWGEEAFREQLNILKKASNTNDIVSNKNHYTRFEGWGEFFTWCEKCGIEVDQSRGPSKKGNIGFLFGTCHPFFPIASADENNRFYNVLELGFLTQDLNHHALADTSVIDPFLNHVKLVNGVAHFLFHQYHIHHQEDVYEAIQQLIVQAKQEGFTFWTSRQINEWERKRRKISIIGVDHNHHVLTLDDVNVEDAVAYIPIPNSNNTCNEKIVERFGIPCIEKKILRQSVKKIGKEMA</sequence>
<dbReference type="SUPFAM" id="SSF88713">
    <property type="entry name" value="Glycoside hydrolase/deacetylase"/>
    <property type="match status" value="1"/>
</dbReference>
<dbReference type="InterPro" id="IPR011330">
    <property type="entry name" value="Glyco_hydro/deAcase_b/a-brl"/>
</dbReference>
<gene>
    <name evidence="1" type="ORF">MJG50_04015</name>
</gene>
<dbReference type="Gene3D" id="3.20.20.370">
    <property type="entry name" value="Glycoside hydrolase/deacetylase"/>
    <property type="match status" value="1"/>
</dbReference>
<reference evidence="1" key="1">
    <citation type="submission" date="2022-02" db="EMBL/GenBank/DDBJ databases">
        <title>Fredinandcohnia quinoae sp. nov. isolated from Chenopodium quinoa seeds.</title>
        <authorList>
            <person name="Saati-Santamaria Z."/>
            <person name="Flores-Felix J.D."/>
            <person name="Igual J.M."/>
            <person name="Velazquez E."/>
            <person name="Garcia-Fraile P."/>
            <person name="Martinez-Molina E."/>
        </authorList>
    </citation>
    <scope>NUCLEOTIDE SEQUENCE</scope>
    <source>
        <strain evidence="1">SECRCQ15</strain>
    </source>
</reference>
<dbReference type="AlphaFoldDB" id="A0AAW5DV11"/>
<organism evidence="1 2">
    <name type="scientific">Fredinandcohnia quinoae</name>
    <dbReference type="NCBI Taxonomy" id="2918902"/>
    <lineage>
        <taxon>Bacteria</taxon>
        <taxon>Bacillati</taxon>
        <taxon>Bacillota</taxon>
        <taxon>Bacilli</taxon>
        <taxon>Bacillales</taxon>
        <taxon>Bacillaceae</taxon>
        <taxon>Fredinandcohnia</taxon>
    </lineage>
</organism>
<dbReference type="EMBL" id="JAKTTI010000003">
    <property type="protein sequence ID" value="MCH1624482.1"/>
    <property type="molecule type" value="Genomic_DNA"/>
</dbReference>
<dbReference type="GO" id="GO:0005975">
    <property type="term" value="P:carbohydrate metabolic process"/>
    <property type="evidence" value="ECO:0007669"/>
    <property type="project" value="InterPro"/>
</dbReference>
<evidence type="ECO:0008006" key="3">
    <source>
        <dbReference type="Google" id="ProtNLM"/>
    </source>
</evidence>
<evidence type="ECO:0000313" key="1">
    <source>
        <dbReference type="EMBL" id="MCH1624482.1"/>
    </source>
</evidence>
<proteinExistence type="predicted"/>
<dbReference type="Proteomes" id="UP001431131">
    <property type="component" value="Unassembled WGS sequence"/>
</dbReference>